<dbReference type="InterPro" id="IPR032466">
    <property type="entry name" value="Metal_Hydrolase"/>
</dbReference>
<evidence type="ECO:0000313" key="1">
    <source>
        <dbReference type="EMBL" id="XDP45393.1"/>
    </source>
</evidence>
<dbReference type="SUPFAM" id="SSF51556">
    <property type="entry name" value="Metallo-dependent hydrolases"/>
    <property type="match status" value="1"/>
</dbReference>
<dbReference type="PANTHER" id="PTHR10443:SF12">
    <property type="entry name" value="DIPEPTIDASE"/>
    <property type="match status" value="1"/>
</dbReference>
<accession>A0AB39L4M9</accession>
<organism evidence="1">
    <name type="scientific">Sinomonas puerhi</name>
    <dbReference type="NCBI Taxonomy" id="3238584"/>
    <lineage>
        <taxon>Bacteria</taxon>
        <taxon>Bacillati</taxon>
        <taxon>Actinomycetota</taxon>
        <taxon>Actinomycetes</taxon>
        <taxon>Micrococcales</taxon>
        <taxon>Micrococcaceae</taxon>
        <taxon>Sinomonas</taxon>
    </lineage>
</organism>
<dbReference type="InterPro" id="IPR008257">
    <property type="entry name" value="Pept_M19"/>
</dbReference>
<dbReference type="PANTHER" id="PTHR10443">
    <property type="entry name" value="MICROSOMAL DIPEPTIDASE"/>
    <property type="match status" value="1"/>
</dbReference>
<name>A0AB39L4M9_9MICC</name>
<dbReference type="Gene3D" id="3.20.20.140">
    <property type="entry name" value="Metal-dependent hydrolases"/>
    <property type="match status" value="1"/>
</dbReference>
<dbReference type="Pfam" id="PF01244">
    <property type="entry name" value="Peptidase_M19"/>
    <property type="match status" value="1"/>
</dbReference>
<dbReference type="GO" id="GO:0070573">
    <property type="term" value="F:metallodipeptidase activity"/>
    <property type="evidence" value="ECO:0007669"/>
    <property type="project" value="InterPro"/>
</dbReference>
<dbReference type="RefSeq" id="WP_369045932.1">
    <property type="nucleotide sequence ID" value="NZ_CP163302.1"/>
</dbReference>
<reference evidence="1" key="1">
    <citation type="submission" date="2024-07" db="EMBL/GenBank/DDBJ databases">
        <authorList>
            <person name="fu j."/>
        </authorList>
    </citation>
    <scope>NUCLEOTIDE SEQUENCE</scope>
    <source>
        <strain evidence="1">P10A9</strain>
    </source>
</reference>
<dbReference type="PROSITE" id="PS51365">
    <property type="entry name" value="RENAL_DIPEPTIDASE_2"/>
    <property type="match status" value="1"/>
</dbReference>
<proteinExistence type="predicted"/>
<protein>
    <submittedName>
        <fullName evidence="1">Dipeptidase</fullName>
    </submittedName>
</protein>
<dbReference type="CDD" id="cd01301">
    <property type="entry name" value="rDP_like"/>
    <property type="match status" value="1"/>
</dbReference>
<dbReference type="GO" id="GO:0006508">
    <property type="term" value="P:proteolysis"/>
    <property type="evidence" value="ECO:0007669"/>
    <property type="project" value="InterPro"/>
</dbReference>
<dbReference type="AlphaFoldDB" id="A0AB39L4M9"/>
<sequence length="385" mass="41265">MQPAAPEHAPIFDGHNDLPWALRQDFAYDVAAATLDAGQPRLHTDIPRLRAGGLGAQFWSVFVPSTLAPEESVVATLEQIDCVRRIAAAHPDTFELARTAEQVRAAVGRGRIASLMGAEGGHSIAGSLGVLRMLAQLGVRYMTLTHNDDVPWACSATGEAMERGHDTGLTDVGRDVVAEMNRIGMLVDLSHVSPRTMADALDATRAPVIFSHSSARSVCDHPRNVPDDVLERLPANGGVLMVTFVPKFVSEACREHALAVRDTRRALGLPTEFHDVPPLEDPAAAAAFAAWLEANPAPEATIGDVVRHLEHAREVVGPRHLGLGGDFDGTTDLPRGMDGVAGYAPLLAALEERGWPREDLDALCFDNALRVLEEAEPAGMQRLAV</sequence>
<dbReference type="KEGG" id="spue:AB5L97_19385"/>
<gene>
    <name evidence="1" type="ORF">AB5L97_19385</name>
</gene>
<dbReference type="EMBL" id="CP163302">
    <property type="protein sequence ID" value="XDP45393.1"/>
    <property type="molecule type" value="Genomic_DNA"/>
</dbReference>